<dbReference type="Gene3D" id="3.30.450.20">
    <property type="entry name" value="PAS domain"/>
    <property type="match status" value="2"/>
</dbReference>
<dbReference type="SUPFAM" id="SSF55874">
    <property type="entry name" value="ATPase domain of HSP90 chaperone/DNA topoisomerase II/histidine kinase"/>
    <property type="match status" value="1"/>
</dbReference>
<dbReference type="InterPro" id="IPR052016">
    <property type="entry name" value="Bact_Sigma-Reg"/>
</dbReference>
<dbReference type="CDD" id="cd00130">
    <property type="entry name" value="PAS"/>
    <property type="match status" value="2"/>
</dbReference>
<dbReference type="SUPFAM" id="SSF81606">
    <property type="entry name" value="PP2C-like"/>
    <property type="match status" value="1"/>
</dbReference>
<dbReference type="OrthoDB" id="118142at2"/>
<evidence type="ECO:0000313" key="4">
    <source>
        <dbReference type="Proteomes" id="UP000094094"/>
    </source>
</evidence>
<evidence type="ECO:0000259" key="2">
    <source>
        <dbReference type="PROSITE" id="PS50112"/>
    </source>
</evidence>
<evidence type="ECO:0000256" key="1">
    <source>
        <dbReference type="ARBA" id="ARBA00022801"/>
    </source>
</evidence>
<dbReference type="InterPro" id="IPR035965">
    <property type="entry name" value="PAS-like_dom_sf"/>
</dbReference>
<dbReference type="NCBIfam" id="TIGR00229">
    <property type="entry name" value="sensory_box"/>
    <property type="match status" value="2"/>
</dbReference>
<sequence>MAADRGLPPDGLTGRKASFDVADATVFLLDARGRVESWPAAAGRLLGHSAATAVGRPAAELLAPDDAARVPVLAAECRERGGWSGLLSALRDDGGVTGILAQVVRVTDGEGRLHWLVLAAEAPPAHGWEMGREVLERIVTASPVGMAIVDTDLRCVWANPALEQYGGGPTAERIGRRLGELQPRLDTAALEAQMRRVLQTGEPVTGYEHTGRVAADPYHDRAQTMSFVRLDDPEGRPMGLCYTVVDVTEHYRSRRQMALLDRAGEYIGRTLDVLQTAQDLADVAVPELADFVTVDLLDSVIRGEEPQPGPLSDADTVLLRRAGQQSLRPGVPEAVIEVGGLAGYHAWTPPIRALAGGGSWRAGRLAPGSAAWAEAPNGRHVQFEELGLHTVMVIPIRARGITMGVASFFRSQGDQPFTDDDLRLAEEFVARAAVCMDNARRYTRERESALVLQRSLLPQAVPEQDAVCVASAYRPANELGDVGGDWFDVLALSGARVALVVGDVTGHGIDAVATMGRLRTAVQTLAALDLRPEELLGHLDDVVGRVVREEKSRRARSGALGSSCLYAVYDPIDRRCTMASAGHPVPAVIAPDHTVTFVDLPVGPRLGVGGLPFESHEFEVPEGSVLALYTDGLESGSPSGPGEPHGEERLRQTLAAPAPTLDALCSHVIDALVSVRPQDDVALLLARTRVLDPERRALRDLPADPAIVAEARAAATGQLERWGLDELVFTTELVVSELVTNALRHATEPIQLRLILGRTLICEVADGSSASPYLRHPRTTDESGRGLFIVSQFADRWGTRYTTTGKVIWTEQALPGRDAAS</sequence>
<dbReference type="InterPro" id="IPR003594">
    <property type="entry name" value="HATPase_dom"/>
</dbReference>
<dbReference type="KEGG" id="slc:SL103_21080"/>
<dbReference type="Gene3D" id="3.60.40.10">
    <property type="entry name" value="PPM-type phosphatase domain"/>
    <property type="match status" value="1"/>
</dbReference>
<dbReference type="InterPro" id="IPR036457">
    <property type="entry name" value="PPM-type-like_dom_sf"/>
</dbReference>
<dbReference type="Gene3D" id="3.30.565.10">
    <property type="entry name" value="Histidine kinase-like ATPase, C-terminal domain"/>
    <property type="match status" value="1"/>
</dbReference>
<dbReference type="InterPro" id="IPR001932">
    <property type="entry name" value="PPM-type_phosphatase-like_dom"/>
</dbReference>
<feature type="domain" description="PAS" evidence="2">
    <location>
        <begin position="131"/>
        <end position="201"/>
    </location>
</feature>
<dbReference type="InterPro" id="IPR003018">
    <property type="entry name" value="GAF"/>
</dbReference>
<dbReference type="Pfam" id="PF13581">
    <property type="entry name" value="HATPase_c_2"/>
    <property type="match status" value="1"/>
</dbReference>
<dbReference type="InterPro" id="IPR013767">
    <property type="entry name" value="PAS_fold"/>
</dbReference>
<keyword evidence="4" id="KW-1185">Reference proteome</keyword>
<dbReference type="FunFam" id="3.30.450.40:FF:000035">
    <property type="entry name" value="PAS sensor protein"/>
    <property type="match status" value="1"/>
</dbReference>
<dbReference type="PANTHER" id="PTHR43156:SF2">
    <property type="entry name" value="STAGE II SPORULATION PROTEIN E"/>
    <property type="match status" value="1"/>
</dbReference>
<dbReference type="Pfam" id="PF07228">
    <property type="entry name" value="SpoIIE"/>
    <property type="match status" value="1"/>
</dbReference>
<evidence type="ECO:0000313" key="3">
    <source>
        <dbReference type="EMBL" id="AOP48400.1"/>
    </source>
</evidence>
<dbReference type="FunFam" id="3.30.565.10:FF:000028">
    <property type="entry name" value="PAS sensor protein"/>
    <property type="match status" value="1"/>
</dbReference>
<reference evidence="3 4" key="1">
    <citation type="submission" date="2016-09" db="EMBL/GenBank/DDBJ databases">
        <title>Complete genome sequencing of Streptomyces lydicus 103 and metabolic pathways analysis of antibiotic biosynthesis.</title>
        <authorList>
            <person name="Jia N."/>
            <person name="Ding M.-Z."/>
            <person name="Gao F."/>
            <person name="Yuan Y.-J."/>
        </authorList>
    </citation>
    <scope>NUCLEOTIDE SEQUENCE [LARGE SCALE GENOMIC DNA]</scope>
    <source>
        <strain evidence="3 4">103</strain>
    </source>
</reference>
<organism evidence="3 4">
    <name type="scientific">Streptomyces lydicus</name>
    <dbReference type="NCBI Taxonomy" id="47763"/>
    <lineage>
        <taxon>Bacteria</taxon>
        <taxon>Bacillati</taxon>
        <taxon>Actinomycetota</taxon>
        <taxon>Actinomycetes</taxon>
        <taxon>Kitasatosporales</taxon>
        <taxon>Streptomycetaceae</taxon>
        <taxon>Streptomyces</taxon>
    </lineage>
</organism>
<dbReference type="Proteomes" id="UP000094094">
    <property type="component" value="Chromosome"/>
</dbReference>
<dbReference type="CDD" id="cd16936">
    <property type="entry name" value="HATPase_RsbW-like"/>
    <property type="match status" value="1"/>
</dbReference>
<dbReference type="PROSITE" id="PS50112">
    <property type="entry name" value="PAS"/>
    <property type="match status" value="2"/>
</dbReference>
<dbReference type="RefSeq" id="WP_069570532.1">
    <property type="nucleotide sequence ID" value="NZ_CP017157.1"/>
</dbReference>
<dbReference type="GO" id="GO:0016791">
    <property type="term" value="F:phosphatase activity"/>
    <property type="evidence" value="ECO:0007669"/>
    <property type="project" value="TreeGrafter"/>
</dbReference>
<dbReference type="Pfam" id="PF08448">
    <property type="entry name" value="PAS_4"/>
    <property type="match status" value="1"/>
</dbReference>
<dbReference type="Gene3D" id="3.30.450.40">
    <property type="match status" value="1"/>
</dbReference>
<dbReference type="SUPFAM" id="SSF55785">
    <property type="entry name" value="PYP-like sensor domain (PAS domain)"/>
    <property type="match status" value="2"/>
</dbReference>
<dbReference type="PANTHER" id="PTHR43156">
    <property type="entry name" value="STAGE II SPORULATION PROTEIN E-RELATED"/>
    <property type="match status" value="1"/>
</dbReference>
<dbReference type="AlphaFoldDB" id="A0A1D7VNS0"/>
<proteinExistence type="predicted"/>
<dbReference type="InterPro" id="IPR029016">
    <property type="entry name" value="GAF-like_dom_sf"/>
</dbReference>
<dbReference type="SUPFAM" id="SSF55781">
    <property type="entry name" value="GAF domain-like"/>
    <property type="match status" value="1"/>
</dbReference>
<dbReference type="SMART" id="SM00065">
    <property type="entry name" value="GAF"/>
    <property type="match status" value="1"/>
</dbReference>
<dbReference type="GO" id="GO:0006355">
    <property type="term" value="P:regulation of DNA-templated transcription"/>
    <property type="evidence" value="ECO:0007669"/>
    <property type="project" value="InterPro"/>
</dbReference>
<dbReference type="SMART" id="SM00091">
    <property type="entry name" value="PAS"/>
    <property type="match status" value="2"/>
</dbReference>
<dbReference type="InterPro" id="IPR000014">
    <property type="entry name" value="PAS"/>
</dbReference>
<feature type="domain" description="PAS" evidence="2">
    <location>
        <begin position="19"/>
        <end position="70"/>
    </location>
</feature>
<dbReference type="Pfam" id="PF01590">
    <property type="entry name" value="GAF"/>
    <property type="match status" value="1"/>
</dbReference>
<dbReference type="SMART" id="SM00331">
    <property type="entry name" value="PP2C_SIG"/>
    <property type="match status" value="1"/>
</dbReference>
<keyword evidence="1" id="KW-0378">Hydrolase</keyword>
<dbReference type="EMBL" id="CP017157">
    <property type="protein sequence ID" value="AOP48400.1"/>
    <property type="molecule type" value="Genomic_DNA"/>
</dbReference>
<protein>
    <submittedName>
        <fullName evidence="3">PAS domain S-box protein</fullName>
    </submittedName>
</protein>
<dbReference type="Pfam" id="PF00989">
    <property type="entry name" value="PAS"/>
    <property type="match status" value="1"/>
</dbReference>
<gene>
    <name evidence="3" type="ORF">SL103_21080</name>
</gene>
<dbReference type="InterPro" id="IPR036890">
    <property type="entry name" value="HATPase_C_sf"/>
</dbReference>
<name>A0A1D7VNS0_9ACTN</name>
<dbReference type="InterPro" id="IPR013656">
    <property type="entry name" value="PAS_4"/>
</dbReference>
<accession>A0A1D7VNS0</accession>